<dbReference type="EMBL" id="MU865946">
    <property type="protein sequence ID" value="KAK4447961.1"/>
    <property type="molecule type" value="Genomic_DNA"/>
</dbReference>
<dbReference type="SUPFAM" id="SSF48403">
    <property type="entry name" value="Ankyrin repeat"/>
    <property type="match status" value="2"/>
</dbReference>
<dbReference type="PROSITE" id="PS50297">
    <property type="entry name" value="ANK_REP_REGION"/>
    <property type="match status" value="4"/>
</dbReference>
<gene>
    <name evidence="4" type="ORF">QBC34DRAFT_354094</name>
</gene>
<dbReference type="Pfam" id="PF12796">
    <property type="entry name" value="Ank_2"/>
    <property type="match status" value="1"/>
</dbReference>
<dbReference type="PRINTS" id="PR01415">
    <property type="entry name" value="ANKYRIN"/>
</dbReference>
<evidence type="ECO:0000313" key="4">
    <source>
        <dbReference type="EMBL" id="KAK4447961.1"/>
    </source>
</evidence>
<evidence type="ECO:0000256" key="1">
    <source>
        <dbReference type="ARBA" id="ARBA00022737"/>
    </source>
</evidence>
<reference evidence="4" key="1">
    <citation type="journal article" date="2023" name="Mol. Phylogenet. Evol.">
        <title>Genome-scale phylogeny and comparative genomics of the fungal order Sordariales.</title>
        <authorList>
            <person name="Hensen N."/>
            <person name="Bonometti L."/>
            <person name="Westerberg I."/>
            <person name="Brannstrom I.O."/>
            <person name="Guillou S."/>
            <person name="Cros-Aarteil S."/>
            <person name="Calhoun S."/>
            <person name="Haridas S."/>
            <person name="Kuo A."/>
            <person name="Mondo S."/>
            <person name="Pangilinan J."/>
            <person name="Riley R."/>
            <person name="LaButti K."/>
            <person name="Andreopoulos B."/>
            <person name="Lipzen A."/>
            <person name="Chen C."/>
            <person name="Yan M."/>
            <person name="Daum C."/>
            <person name="Ng V."/>
            <person name="Clum A."/>
            <person name="Steindorff A."/>
            <person name="Ohm R.A."/>
            <person name="Martin F."/>
            <person name="Silar P."/>
            <person name="Natvig D.O."/>
            <person name="Lalanne C."/>
            <person name="Gautier V."/>
            <person name="Ament-Velasquez S.L."/>
            <person name="Kruys A."/>
            <person name="Hutchinson M.I."/>
            <person name="Powell A.J."/>
            <person name="Barry K."/>
            <person name="Miller A.N."/>
            <person name="Grigoriev I.V."/>
            <person name="Debuchy R."/>
            <person name="Gladieux P."/>
            <person name="Hiltunen Thoren M."/>
            <person name="Johannesson H."/>
        </authorList>
    </citation>
    <scope>NUCLEOTIDE SEQUENCE</scope>
    <source>
        <strain evidence="4">PSN243</strain>
    </source>
</reference>
<dbReference type="PANTHER" id="PTHR24198:SF165">
    <property type="entry name" value="ANKYRIN REPEAT-CONTAINING PROTEIN-RELATED"/>
    <property type="match status" value="1"/>
</dbReference>
<keyword evidence="5" id="KW-1185">Reference proteome</keyword>
<feature type="repeat" description="ANK" evidence="3">
    <location>
        <begin position="407"/>
        <end position="433"/>
    </location>
</feature>
<dbReference type="AlphaFoldDB" id="A0AAV9GJV4"/>
<evidence type="ECO:0000256" key="2">
    <source>
        <dbReference type="ARBA" id="ARBA00023043"/>
    </source>
</evidence>
<keyword evidence="1" id="KW-0677">Repeat</keyword>
<evidence type="ECO:0000313" key="5">
    <source>
        <dbReference type="Proteomes" id="UP001321760"/>
    </source>
</evidence>
<accession>A0AAV9GJV4</accession>
<organism evidence="4 5">
    <name type="scientific">Podospora aff. communis PSN243</name>
    <dbReference type="NCBI Taxonomy" id="3040156"/>
    <lineage>
        <taxon>Eukaryota</taxon>
        <taxon>Fungi</taxon>
        <taxon>Dikarya</taxon>
        <taxon>Ascomycota</taxon>
        <taxon>Pezizomycotina</taxon>
        <taxon>Sordariomycetes</taxon>
        <taxon>Sordariomycetidae</taxon>
        <taxon>Sordariales</taxon>
        <taxon>Podosporaceae</taxon>
        <taxon>Podospora</taxon>
    </lineage>
</organism>
<protein>
    <submittedName>
        <fullName evidence="4">Ankyrin repeat-containing domain protein</fullName>
    </submittedName>
</protein>
<dbReference type="PROSITE" id="PS50088">
    <property type="entry name" value="ANK_REPEAT"/>
    <property type="match status" value="5"/>
</dbReference>
<feature type="repeat" description="ANK" evidence="3">
    <location>
        <begin position="441"/>
        <end position="473"/>
    </location>
</feature>
<name>A0AAV9GJV4_9PEZI</name>
<feature type="repeat" description="ANK" evidence="3">
    <location>
        <begin position="370"/>
        <end position="404"/>
    </location>
</feature>
<dbReference type="PANTHER" id="PTHR24198">
    <property type="entry name" value="ANKYRIN REPEAT AND PROTEIN KINASE DOMAIN-CONTAINING PROTEIN"/>
    <property type="match status" value="1"/>
</dbReference>
<sequence>MSIEASHSATLAQLGDQLQSMEHRILTTVQKSPDAGQKPGPLKQKELCFSSGPRRGSRCDINCTCQCHDDAKFSWKMNMALFQSVVGIAAVAYSSWGSRRCTNPSCRESDSPGNQRPVRDIQVVYHLPDWLSRVSVSLFVSNNLNGSPQMQLRVYNRRAWGDGWNSGGLLRLIDGGDVEGIKAAFRNSQATVYDLYGPGCATPLWAAFQTNDIELVSILLQAGADPFYRLDPPNGRSVMDLAFQISNTTIPEYVALASLFPVSRYIEDLDIPNIHLAVIKNAHSLLSSSLQKTTASINQPITPNEYAPLHLAAMRGDVTAVRLLIRYGATLDVPTKLGVPPLYFASLYGNHSVVSALLLTGADPNQPDNLGRRPLHGAATARTNSAKIMSLLLQHGADINARMPGIDPFTPLSMAISYGDVESTEFLFSRGADPEQGCAMSFNFPMQVAIERGDCAKAELLLKHGAEVNAVGERDGTGLLHHLAMSGTEGLMRLFMVPRNLERLRGVKTALKDGAGKTPMVLFDERVEKAEGLRKGFEALLDAVEGLDRELVEDEEEDVFFDAVSGDGLGDVTG</sequence>
<dbReference type="Pfam" id="PF00023">
    <property type="entry name" value="Ank"/>
    <property type="match status" value="2"/>
</dbReference>
<dbReference type="Proteomes" id="UP001321760">
    <property type="component" value="Unassembled WGS sequence"/>
</dbReference>
<evidence type="ECO:0000256" key="3">
    <source>
        <dbReference type="PROSITE-ProRule" id="PRU00023"/>
    </source>
</evidence>
<proteinExistence type="predicted"/>
<feature type="repeat" description="ANK" evidence="3">
    <location>
        <begin position="304"/>
        <end position="336"/>
    </location>
</feature>
<dbReference type="SMART" id="SM00248">
    <property type="entry name" value="ANK"/>
    <property type="match status" value="6"/>
</dbReference>
<reference evidence="4" key="2">
    <citation type="submission" date="2023-05" db="EMBL/GenBank/DDBJ databases">
        <authorList>
            <consortium name="Lawrence Berkeley National Laboratory"/>
            <person name="Steindorff A."/>
            <person name="Hensen N."/>
            <person name="Bonometti L."/>
            <person name="Westerberg I."/>
            <person name="Brannstrom I.O."/>
            <person name="Guillou S."/>
            <person name="Cros-Aarteil S."/>
            <person name="Calhoun S."/>
            <person name="Haridas S."/>
            <person name="Kuo A."/>
            <person name="Mondo S."/>
            <person name="Pangilinan J."/>
            <person name="Riley R."/>
            <person name="Labutti K."/>
            <person name="Andreopoulos B."/>
            <person name="Lipzen A."/>
            <person name="Chen C."/>
            <person name="Yanf M."/>
            <person name="Daum C."/>
            <person name="Ng V."/>
            <person name="Clum A."/>
            <person name="Ohm R."/>
            <person name="Martin F."/>
            <person name="Silar P."/>
            <person name="Natvig D."/>
            <person name="Lalanne C."/>
            <person name="Gautier V."/>
            <person name="Ament-Velasquez S.L."/>
            <person name="Kruys A."/>
            <person name="Hutchinson M.I."/>
            <person name="Powell A.J."/>
            <person name="Barry K."/>
            <person name="Miller A.N."/>
            <person name="Grigoriev I.V."/>
            <person name="Debuchy R."/>
            <person name="Gladieux P."/>
            <person name="Thoren M.H."/>
            <person name="Johannesson H."/>
        </authorList>
    </citation>
    <scope>NUCLEOTIDE SEQUENCE</scope>
    <source>
        <strain evidence="4">PSN243</strain>
    </source>
</reference>
<dbReference type="Gene3D" id="1.25.40.20">
    <property type="entry name" value="Ankyrin repeat-containing domain"/>
    <property type="match status" value="1"/>
</dbReference>
<dbReference type="InterPro" id="IPR002110">
    <property type="entry name" value="Ankyrin_rpt"/>
</dbReference>
<keyword evidence="2 3" id="KW-0040">ANK repeat</keyword>
<comment type="caution">
    <text evidence="4">The sequence shown here is derived from an EMBL/GenBank/DDBJ whole genome shotgun (WGS) entry which is preliminary data.</text>
</comment>
<dbReference type="InterPro" id="IPR036770">
    <property type="entry name" value="Ankyrin_rpt-contain_sf"/>
</dbReference>
<feature type="repeat" description="ANK" evidence="3">
    <location>
        <begin position="337"/>
        <end position="369"/>
    </location>
</feature>
<dbReference type="GO" id="GO:0005737">
    <property type="term" value="C:cytoplasm"/>
    <property type="evidence" value="ECO:0007669"/>
    <property type="project" value="TreeGrafter"/>
</dbReference>